<dbReference type="PANTHER" id="PTHR24198:SF165">
    <property type="entry name" value="ANKYRIN REPEAT-CONTAINING PROTEIN-RELATED"/>
    <property type="match status" value="1"/>
</dbReference>
<dbReference type="SUPFAM" id="SSF48403">
    <property type="entry name" value="Ankyrin repeat"/>
    <property type="match status" value="1"/>
</dbReference>
<evidence type="ECO:0000313" key="6">
    <source>
        <dbReference type="Proteomes" id="UP000600865"/>
    </source>
</evidence>
<keyword evidence="1" id="KW-0677">Repeat</keyword>
<dbReference type="Pfam" id="PF00023">
    <property type="entry name" value="Ank"/>
    <property type="match status" value="1"/>
</dbReference>
<comment type="caution">
    <text evidence="5">The sequence shown here is derived from an EMBL/GenBank/DDBJ whole genome shotgun (WGS) entry which is preliminary data.</text>
</comment>
<dbReference type="InterPro" id="IPR002110">
    <property type="entry name" value="Ankyrin_rpt"/>
</dbReference>
<reference evidence="5 6" key="1">
    <citation type="journal article" date="2014" name="Int. J. Syst. Evol. Microbiol.">
        <title>Complete genome sequence of Corynebacterium casei LMG S-19264T (=DSM 44701T), isolated from a smear-ripened cheese.</title>
        <authorList>
            <consortium name="US DOE Joint Genome Institute (JGI-PGF)"/>
            <person name="Walter F."/>
            <person name="Albersmeier A."/>
            <person name="Kalinowski J."/>
            <person name="Ruckert C."/>
        </authorList>
    </citation>
    <scope>NUCLEOTIDE SEQUENCE [LARGE SCALE GENOMIC DNA]</scope>
    <source>
        <strain evidence="5 6">KCTC 23968</strain>
    </source>
</reference>
<keyword evidence="2 3" id="KW-0040">ANK repeat</keyword>
<feature type="repeat" description="ANK" evidence="3">
    <location>
        <begin position="257"/>
        <end position="289"/>
    </location>
</feature>
<dbReference type="Proteomes" id="UP000600865">
    <property type="component" value="Unassembled WGS sequence"/>
</dbReference>
<evidence type="ECO:0000259" key="4">
    <source>
        <dbReference type="Pfam" id="PF14024"/>
    </source>
</evidence>
<dbReference type="PANTHER" id="PTHR24198">
    <property type="entry name" value="ANKYRIN REPEAT AND PROTEIN KINASE DOMAIN-CONTAINING PROTEIN"/>
    <property type="match status" value="1"/>
</dbReference>
<evidence type="ECO:0000256" key="2">
    <source>
        <dbReference type="ARBA" id="ARBA00023043"/>
    </source>
</evidence>
<dbReference type="InterPro" id="IPR025334">
    <property type="entry name" value="DUF4240"/>
</dbReference>
<protein>
    <recommendedName>
        <fullName evidence="4">DUF4240 domain-containing protein</fullName>
    </recommendedName>
</protein>
<dbReference type="PROSITE" id="PS50088">
    <property type="entry name" value="ANK_REPEAT"/>
    <property type="match status" value="2"/>
</dbReference>
<dbReference type="InterPro" id="IPR036770">
    <property type="entry name" value="Ankyrin_rpt-contain_sf"/>
</dbReference>
<dbReference type="AlphaFoldDB" id="A0A918KA54"/>
<evidence type="ECO:0000313" key="5">
    <source>
        <dbReference type="EMBL" id="GGX56265.1"/>
    </source>
</evidence>
<dbReference type="PROSITE" id="PS50297">
    <property type="entry name" value="ANK_REP_REGION"/>
    <property type="match status" value="2"/>
</dbReference>
<dbReference type="RefSeq" id="WP_189579899.1">
    <property type="nucleotide sequence ID" value="NZ_BMYV01000001.1"/>
</dbReference>
<dbReference type="SMART" id="SM00248">
    <property type="entry name" value="ANK"/>
    <property type="match status" value="6"/>
</dbReference>
<dbReference type="Pfam" id="PF12796">
    <property type="entry name" value="Ank_2"/>
    <property type="match status" value="1"/>
</dbReference>
<feature type="repeat" description="ANK" evidence="3">
    <location>
        <begin position="187"/>
        <end position="215"/>
    </location>
</feature>
<dbReference type="EMBL" id="BMYV01000001">
    <property type="protein sequence ID" value="GGX56265.1"/>
    <property type="molecule type" value="Genomic_DNA"/>
</dbReference>
<sequence length="421" mass="46156">MTDEEFWALISLADLKLVDQEDCLSGVAPIAAALSKESPENICDFEEIMSQKLYALDHAVLIDELESSSDSFLYQRCYAVVSGPRFYADTFSKEKRNLGDFDWCQSLIYVAQNAWTKSQDSEWEFTASVSYETGSNEEGHKPDAKLSYSGKEYGADEQPQSNTLCQAIQNEDYALAFSMIDSGEDLNMDNPLYAAVEKNHQELIIRLIEKGADVDQPIIEGGGAYVTPLALAVMKNKVGIVKSFLAAGAAPTAKHGDEFCPLETACDRGNMRLAKLLLEAGANPDSQKPGGSSKLKQGSPLFSAVRSNKPKMVELVLGYGAYPDIWDENRKLTPLVGASVFAEYADSEEADKTLKIIQSLITSGSDVNIRRESQNTLLQSLVGEGEWKISEKRMAIRKRVVSLLIENGARMNDGTIPKSAG</sequence>
<evidence type="ECO:0000256" key="1">
    <source>
        <dbReference type="ARBA" id="ARBA00022737"/>
    </source>
</evidence>
<name>A0A918KA54_9PROT</name>
<gene>
    <name evidence="5" type="ORF">GCM10011309_01250</name>
</gene>
<dbReference type="Pfam" id="PF14024">
    <property type="entry name" value="DUF4240"/>
    <property type="match status" value="1"/>
</dbReference>
<proteinExistence type="predicted"/>
<evidence type="ECO:0000256" key="3">
    <source>
        <dbReference type="PROSITE-ProRule" id="PRU00023"/>
    </source>
</evidence>
<dbReference type="Gene3D" id="1.25.40.20">
    <property type="entry name" value="Ankyrin repeat-containing domain"/>
    <property type="match status" value="1"/>
</dbReference>
<organism evidence="5 6">
    <name type="scientific">Litorimonas cladophorae</name>
    <dbReference type="NCBI Taxonomy" id="1220491"/>
    <lineage>
        <taxon>Bacteria</taxon>
        <taxon>Pseudomonadati</taxon>
        <taxon>Pseudomonadota</taxon>
        <taxon>Alphaproteobacteria</taxon>
        <taxon>Maricaulales</taxon>
        <taxon>Robiginitomaculaceae</taxon>
    </lineage>
</organism>
<feature type="domain" description="DUF4240" evidence="4">
    <location>
        <begin position="1"/>
        <end position="94"/>
    </location>
</feature>
<keyword evidence="6" id="KW-1185">Reference proteome</keyword>
<accession>A0A918KA54</accession>